<comment type="caution">
    <text evidence="3">The sequence shown here is derived from an EMBL/GenBank/DDBJ whole genome shotgun (WGS) entry which is preliminary data.</text>
</comment>
<evidence type="ECO:0000256" key="1">
    <source>
        <dbReference type="SAM" id="MobiDB-lite"/>
    </source>
</evidence>
<name>A0A7W7WSP4_9ACTN</name>
<evidence type="ECO:0000259" key="2">
    <source>
        <dbReference type="Pfam" id="PF14065"/>
    </source>
</evidence>
<dbReference type="EMBL" id="JACHJW010000001">
    <property type="protein sequence ID" value="MBB4962431.1"/>
    <property type="molecule type" value="Genomic_DNA"/>
</dbReference>
<dbReference type="Proteomes" id="UP000578819">
    <property type="component" value="Unassembled WGS sequence"/>
</dbReference>
<evidence type="ECO:0000313" key="4">
    <source>
        <dbReference type="Proteomes" id="UP000578819"/>
    </source>
</evidence>
<dbReference type="RefSeq" id="WP_184538625.1">
    <property type="nucleotide sequence ID" value="NZ_JACHJW010000001.1"/>
</dbReference>
<organism evidence="3 4">
    <name type="scientific">Micromonospora polyrhachis</name>
    <dbReference type="NCBI Taxonomy" id="1282883"/>
    <lineage>
        <taxon>Bacteria</taxon>
        <taxon>Bacillati</taxon>
        <taxon>Actinomycetota</taxon>
        <taxon>Actinomycetes</taxon>
        <taxon>Micromonosporales</taxon>
        <taxon>Micromonosporaceae</taxon>
        <taxon>Micromonospora</taxon>
    </lineage>
</organism>
<feature type="region of interest" description="Disordered" evidence="1">
    <location>
        <begin position="193"/>
        <end position="227"/>
    </location>
</feature>
<reference evidence="3 4" key="1">
    <citation type="submission" date="2020-08" db="EMBL/GenBank/DDBJ databases">
        <title>Sequencing the genomes of 1000 actinobacteria strains.</title>
        <authorList>
            <person name="Klenk H.-P."/>
        </authorList>
    </citation>
    <scope>NUCLEOTIDE SEQUENCE [LARGE SCALE GENOMIC DNA]</scope>
    <source>
        <strain evidence="3 4">DSM 45886</strain>
    </source>
</reference>
<protein>
    <recommendedName>
        <fullName evidence="2">Pvc16 N-terminal domain-containing protein</fullName>
    </recommendedName>
</protein>
<evidence type="ECO:0000313" key="3">
    <source>
        <dbReference type="EMBL" id="MBB4962431.1"/>
    </source>
</evidence>
<dbReference type="Pfam" id="PF14065">
    <property type="entry name" value="Pvc16_N"/>
    <property type="match status" value="1"/>
</dbReference>
<keyword evidence="4" id="KW-1185">Reference proteome</keyword>
<sequence length="227" mass="24622">MIHEIDEALRRLVRDEALPAATVDIVFEAPTKEWAARRNAPTVNIYLYDIREDLRRRSRGLINEYDEQGVVARRVMPPRYLKLSYLVTAWTQRPEDEHRLLSALLLGFIRFDAVPAALLTGSVAQVGMPVPMTVALPPPEDRAFADVWTALGGELKPSLDVVVSTPLISGQGAPAGPPAREGVQVDVADLTGQGGTDDRVGHVPGITDPTGGGRVAMRRNSGGERSS</sequence>
<dbReference type="InterPro" id="IPR025351">
    <property type="entry name" value="Pvc16_N"/>
</dbReference>
<gene>
    <name evidence="3" type="ORF">FHR38_006164</name>
</gene>
<proteinExistence type="predicted"/>
<dbReference type="AlphaFoldDB" id="A0A7W7WSP4"/>
<feature type="domain" description="Pvc16 N-terminal" evidence="2">
    <location>
        <begin position="4"/>
        <end position="179"/>
    </location>
</feature>
<accession>A0A7W7WSP4</accession>